<dbReference type="InterPro" id="IPR013934">
    <property type="entry name" value="Utp13_C"/>
</dbReference>
<evidence type="ECO:0000256" key="5">
    <source>
        <dbReference type="PROSITE-ProRule" id="PRU00221"/>
    </source>
</evidence>
<dbReference type="PRINTS" id="PR00320">
    <property type="entry name" value="GPROTEINBRPT"/>
</dbReference>
<keyword evidence="4" id="KW-0539">Nucleus</keyword>
<feature type="repeat" description="WD" evidence="5">
    <location>
        <begin position="618"/>
        <end position="659"/>
    </location>
</feature>
<dbReference type="InterPro" id="IPR001680">
    <property type="entry name" value="WD40_rpt"/>
</dbReference>
<sequence>MYGRVMGLPGTGPLSETVPSLPLPVALRLPGPLRKLHSSSLLVSSLSRATGEWDQEAAPSSARSLLFKFSFVHACLRHGDAPEARGLEPSRGWRMAVSSSSANLKSNYAVFRKIESFYTGGPIQVTQAGDYMFCACGSKVNIVDIETGDIIHSIEQDDETEITVFALSNDDEILVTGSQALLLKQWDWLGNKCTRTWKAVHTAPVASMTFDLSSTLLATGGCDSTIKIWDIPRQYCTHNLKGSSGVVHLVKFHPDSSQPQLFSSSMDNSIRLWDLKSSRCVSQLDNHYSLVTSLSFCPDSETLISSGRDKICTVWDLKAKKVKSTIPVYETIESVVLLPQELDLSNLGVTKSSTHFLTAGSKGILRVWDASTATCVHSQSLPHLPAESKVDVIGQHSLMHCSLVPTKSELVSVNVDRNICLYDAQTLELKKQFSGYNGEVLDVRFLGPKDSHIVVATNSPQLKIFELSSSNCQILPGHSDIVLALDVFRKGRLFASCSKDKTFRIWQMTEDGQVSCVAEGLGHTHQVGTLACSKTKENFLVTASQDRTIKVWLLPKFPTISEKENQIVVLQPAKTEVAHDKDINSVAVSPNDKLIATGSQDKTAKLWNCENCVLLGVFSGHKRGIWCVQFSPADQVLATSSADGTVKIWDLQDFSCLKTFEGHDASVLKVIFVSEGGQVLSSGADGLLKLWTIKNNECVKTLDAHDNKVWALHANKKDDTLVTGSTDSRVLLWKDVTQTELEEDQAKQEEQILKEQQLANLLQKRQFLKALGLAISLDRPHTVLTVIKAILKEPSGKENLAKNLMKLRKDQKEAVLKFSITWNTNTRNCHEAQAVVEILLKHENPEDLLKYEGIKTAVESLLPYTERHHQRLGRLLQASMFLDFMWQNMRLAEAPRWDEEMET</sequence>
<evidence type="ECO:0000259" key="6">
    <source>
        <dbReference type="Pfam" id="PF08625"/>
    </source>
</evidence>
<dbReference type="EMBL" id="JAOTOJ010000014">
    <property type="protein sequence ID" value="KAK9393380.1"/>
    <property type="molecule type" value="Genomic_DNA"/>
</dbReference>
<dbReference type="FunFam" id="2.130.10.10:FF:001054">
    <property type="entry name" value="Transducin (beta)-like 3"/>
    <property type="match status" value="1"/>
</dbReference>
<feature type="repeat" description="WD" evidence="5">
    <location>
        <begin position="240"/>
        <end position="283"/>
    </location>
</feature>
<dbReference type="SUPFAM" id="SSF50978">
    <property type="entry name" value="WD40 repeat-like"/>
    <property type="match status" value="1"/>
</dbReference>
<dbReference type="GO" id="GO:0032040">
    <property type="term" value="C:small-subunit processome"/>
    <property type="evidence" value="ECO:0007669"/>
    <property type="project" value="InterPro"/>
</dbReference>
<dbReference type="InterPro" id="IPR011047">
    <property type="entry name" value="Quinoprotein_ADH-like_sf"/>
</dbReference>
<feature type="domain" description="U3 small nucleolar RNA-associated protein 13 C-terminal" evidence="6">
    <location>
        <begin position="755"/>
        <end position="889"/>
    </location>
</feature>
<feature type="repeat" description="WD" evidence="5">
    <location>
        <begin position="660"/>
        <end position="701"/>
    </location>
</feature>
<feature type="repeat" description="WD" evidence="5">
    <location>
        <begin position="702"/>
        <end position="734"/>
    </location>
</feature>
<dbReference type="PROSITE" id="PS50294">
    <property type="entry name" value="WD_REPEATS_REGION"/>
    <property type="match status" value="9"/>
</dbReference>
<evidence type="ECO:0000313" key="7">
    <source>
        <dbReference type="EMBL" id="KAK9393380.1"/>
    </source>
</evidence>
<dbReference type="SUPFAM" id="SSF50998">
    <property type="entry name" value="Quinoprotein alcohol dehydrogenase-like"/>
    <property type="match status" value="1"/>
</dbReference>
<name>A0AAW1ATU0_CROAD</name>
<reference evidence="7 8" key="1">
    <citation type="journal article" date="2024" name="Proc. Natl. Acad. Sci. U.S.A.">
        <title>The genetic regulatory architecture and epigenomic basis for age-related changes in rattlesnake venom.</title>
        <authorList>
            <person name="Hogan M.P."/>
            <person name="Holding M.L."/>
            <person name="Nystrom G.S."/>
            <person name="Colston T.J."/>
            <person name="Bartlett D.A."/>
            <person name="Mason A.J."/>
            <person name="Ellsworth S.A."/>
            <person name="Rautsaw R.M."/>
            <person name="Lawrence K.C."/>
            <person name="Strickland J.L."/>
            <person name="He B."/>
            <person name="Fraser P."/>
            <person name="Margres M.J."/>
            <person name="Gilbert D.M."/>
            <person name="Gibbs H.L."/>
            <person name="Parkinson C.L."/>
            <person name="Rokyta D.R."/>
        </authorList>
    </citation>
    <scope>NUCLEOTIDE SEQUENCE [LARGE SCALE GENOMIC DNA]</scope>
    <source>
        <strain evidence="7">DRR0105</strain>
    </source>
</reference>
<dbReference type="GO" id="GO:0000472">
    <property type="term" value="P:endonucleolytic cleavage to generate mature 5'-end of SSU-rRNA from (SSU-rRNA, 5.8S rRNA, LSU-rRNA)"/>
    <property type="evidence" value="ECO:0007669"/>
    <property type="project" value="TreeGrafter"/>
</dbReference>
<feature type="repeat" description="WD" evidence="5">
    <location>
        <begin position="520"/>
        <end position="552"/>
    </location>
</feature>
<evidence type="ECO:0000256" key="2">
    <source>
        <dbReference type="ARBA" id="ARBA00022574"/>
    </source>
</evidence>
<dbReference type="GO" id="GO:0034511">
    <property type="term" value="F:U3 snoRNA binding"/>
    <property type="evidence" value="ECO:0007669"/>
    <property type="project" value="TreeGrafter"/>
</dbReference>
<dbReference type="SUPFAM" id="SSF50960">
    <property type="entry name" value="TolB, C-terminal domain"/>
    <property type="match status" value="1"/>
</dbReference>
<dbReference type="SMART" id="SM00320">
    <property type="entry name" value="WD40"/>
    <property type="match status" value="13"/>
</dbReference>
<accession>A0AAW1ATU0</accession>
<organism evidence="7 8">
    <name type="scientific">Crotalus adamanteus</name>
    <name type="common">Eastern diamondback rattlesnake</name>
    <dbReference type="NCBI Taxonomy" id="8729"/>
    <lineage>
        <taxon>Eukaryota</taxon>
        <taxon>Metazoa</taxon>
        <taxon>Chordata</taxon>
        <taxon>Craniata</taxon>
        <taxon>Vertebrata</taxon>
        <taxon>Euteleostomi</taxon>
        <taxon>Lepidosauria</taxon>
        <taxon>Squamata</taxon>
        <taxon>Bifurcata</taxon>
        <taxon>Unidentata</taxon>
        <taxon>Episquamata</taxon>
        <taxon>Toxicofera</taxon>
        <taxon>Serpentes</taxon>
        <taxon>Colubroidea</taxon>
        <taxon>Viperidae</taxon>
        <taxon>Crotalinae</taxon>
        <taxon>Crotalus</taxon>
    </lineage>
</organism>
<keyword evidence="8" id="KW-1185">Reference proteome</keyword>
<feature type="repeat" description="WD" evidence="5">
    <location>
        <begin position="198"/>
        <end position="239"/>
    </location>
</feature>
<dbReference type="Gene3D" id="2.130.10.10">
    <property type="entry name" value="YVTN repeat-like/Quinoprotein amine dehydrogenase"/>
    <property type="match status" value="3"/>
</dbReference>
<dbReference type="InterPro" id="IPR019775">
    <property type="entry name" value="WD40_repeat_CS"/>
</dbReference>
<dbReference type="FunFam" id="2.130.10.10:FF:000230">
    <property type="entry name" value="Transducin beta-like protein 3"/>
    <property type="match status" value="1"/>
</dbReference>
<evidence type="ECO:0000256" key="1">
    <source>
        <dbReference type="ARBA" id="ARBA00004604"/>
    </source>
</evidence>
<keyword evidence="2 5" id="KW-0853">WD repeat</keyword>
<dbReference type="PANTHER" id="PTHR19854">
    <property type="entry name" value="TRANSDUCIN BETA-LIKE 3"/>
    <property type="match status" value="1"/>
</dbReference>
<feature type="repeat" description="WD" evidence="5">
    <location>
        <begin position="475"/>
        <end position="516"/>
    </location>
</feature>
<comment type="subcellular location">
    <subcellularLocation>
        <location evidence="1">Nucleus</location>
        <location evidence="1">Nucleolus</location>
    </subcellularLocation>
</comment>
<comment type="caution">
    <text evidence="7">The sequence shown here is derived from an EMBL/GenBank/DDBJ whole genome shotgun (WGS) entry which is preliminary data.</text>
</comment>
<dbReference type="InterPro" id="IPR015943">
    <property type="entry name" value="WD40/YVTN_repeat-like_dom_sf"/>
</dbReference>
<keyword evidence="3" id="KW-0677">Repeat</keyword>
<dbReference type="Proteomes" id="UP001474421">
    <property type="component" value="Unassembled WGS sequence"/>
</dbReference>
<evidence type="ECO:0000313" key="8">
    <source>
        <dbReference type="Proteomes" id="UP001474421"/>
    </source>
</evidence>
<evidence type="ECO:0000256" key="4">
    <source>
        <dbReference type="ARBA" id="ARBA00023242"/>
    </source>
</evidence>
<dbReference type="GO" id="GO:0030686">
    <property type="term" value="C:90S preribosome"/>
    <property type="evidence" value="ECO:0007669"/>
    <property type="project" value="TreeGrafter"/>
</dbReference>
<dbReference type="PROSITE" id="PS50082">
    <property type="entry name" value="WD_REPEATS_2"/>
    <property type="match status" value="9"/>
</dbReference>
<dbReference type="Pfam" id="PF00400">
    <property type="entry name" value="WD40"/>
    <property type="match status" value="9"/>
</dbReference>
<feature type="repeat" description="WD" evidence="5">
    <location>
        <begin position="284"/>
        <end position="325"/>
    </location>
</feature>
<dbReference type="CDD" id="cd00200">
    <property type="entry name" value="WD40"/>
    <property type="match status" value="2"/>
</dbReference>
<dbReference type="InterPro" id="IPR036322">
    <property type="entry name" value="WD40_repeat_dom_sf"/>
</dbReference>
<dbReference type="AlphaFoldDB" id="A0AAW1ATU0"/>
<dbReference type="Pfam" id="PF08625">
    <property type="entry name" value="Utp13"/>
    <property type="match status" value="1"/>
</dbReference>
<dbReference type="GO" id="GO:0000480">
    <property type="term" value="P:endonucleolytic cleavage in 5'-ETS of tricistronic rRNA transcript (SSU-rRNA, 5.8S rRNA, LSU-rRNA)"/>
    <property type="evidence" value="ECO:0007669"/>
    <property type="project" value="TreeGrafter"/>
</dbReference>
<dbReference type="PROSITE" id="PS00678">
    <property type="entry name" value="WD_REPEATS_1"/>
    <property type="match status" value="4"/>
</dbReference>
<dbReference type="InterPro" id="IPR020472">
    <property type="entry name" value="WD40_PAC1"/>
</dbReference>
<evidence type="ECO:0000256" key="3">
    <source>
        <dbReference type="ARBA" id="ARBA00022737"/>
    </source>
</evidence>
<gene>
    <name evidence="7" type="ORF">NXF25_016642</name>
</gene>
<protein>
    <submittedName>
        <fullName evidence="7">Transducin beta-like 3</fullName>
    </submittedName>
</protein>
<feature type="repeat" description="WD" evidence="5">
    <location>
        <begin position="576"/>
        <end position="608"/>
    </location>
</feature>
<proteinExistence type="predicted"/>
<dbReference type="PANTHER" id="PTHR19854:SF15">
    <property type="entry name" value="TRANSDUCIN BETA-LIKE PROTEIN 3"/>
    <property type="match status" value="1"/>
</dbReference>